<evidence type="ECO:0000256" key="7">
    <source>
        <dbReference type="ARBA" id="ARBA00023136"/>
    </source>
</evidence>
<evidence type="ECO:0000313" key="12">
    <source>
        <dbReference type="Proteomes" id="UP001177023"/>
    </source>
</evidence>
<keyword evidence="5" id="KW-0479">Metal-binding</keyword>
<keyword evidence="12" id="KW-1185">Reference proteome</keyword>
<organism evidence="11 12">
    <name type="scientific">Mesorhabditis spiculigera</name>
    <dbReference type="NCBI Taxonomy" id="96644"/>
    <lineage>
        <taxon>Eukaryota</taxon>
        <taxon>Metazoa</taxon>
        <taxon>Ecdysozoa</taxon>
        <taxon>Nematoda</taxon>
        <taxon>Chromadorea</taxon>
        <taxon>Rhabditida</taxon>
        <taxon>Rhabditina</taxon>
        <taxon>Rhabditomorpha</taxon>
        <taxon>Rhabditoidea</taxon>
        <taxon>Rhabditidae</taxon>
        <taxon>Mesorhabditinae</taxon>
        <taxon>Mesorhabditis</taxon>
    </lineage>
</organism>
<feature type="transmembrane region" description="Helical" evidence="9">
    <location>
        <begin position="92"/>
        <end position="116"/>
    </location>
</feature>
<dbReference type="EMBL" id="CATQJA010000717">
    <property type="protein sequence ID" value="CAJ0563513.1"/>
    <property type="molecule type" value="Genomic_DNA"/>
</dbReference>
<name>A0AA36C8L1_9BILA</name>
<evidence type="ECO:0000259" key="10">
    <source>
        <dbReference type="PROSITE" id="PS51837"/>
    </source>
</evidence>
<dbReference type="InterPro" id="IPR006629">
    <property type="entry name" value="LITAF"/>
</dbReference>
<comment type="similarity">
    <text evidence="4">Belongs to the CDIP1/LITAF family.</text>
</comment>
<dbReference type="Pfam" id="PF10601">
    <property type="entry name" value="zf-LITAF-like"/>
    <property type="match status" value="1"/>
</dbReference>
<dbReference type="InterPro" id="IPR037519">
    <property type="entry name" value="LITAF_fam"/>
</dbReference>
<dbReference type="SMART" id="SM00714">
    <property type="entry name" value="LITAF"/>
    <property type="match status" value="1"/>
</dbReference>
<reference evidence="11" key="1">
    <citation type="submission" date="2023-06" db="EMBL/GenBank/DDBJ databases">
        <authorList>
            <person name="Delattre M."/>
        </authorList>
    </citation>
    <scope>NUCLEOTIDE SEQUENCE</scope>
    <source>
        <strain evidence="11">AF72</strain>
    </source>
</reference>
<gene>
    <name evidence="11" type="ORF">MSPICULIGERA_LOCUS2466</name>
</gene>
<protein>
    <recommendedName>
        <fullName evidence="10">LITAF domain-containing protein</fullName>
    </recommendedName>
</protein>
<evidence type="ECO:0000256" key="6">
    <source>
        <dbReference type="ARBA" id="ARBA00022833"/>
    </source>
</evidence>
<keyword evidence="9" id="KW-1133">Transmembrane helix</keyword>
<evidence type="ECO:0000256" key="5">
    <source>
        <dbReference type="ARBA" id="ARBA00022723"/>
    </source>
</evidence>
<comment type="caution">
    <text evidence="11">The sequence shown here is derived from an EMBL/GenBank/DDBJ whole genome shotgun (WGS) entry which is preliminary data.</text>
</comment>
<dbReference type="GO" id="GO:0005765">
    <property type="term" value="C:lysosomal membrane"/>
    <property type="evidence" value="ECO:0007669"/>
    <property type="project" value="UniProtKB-SubCell"/>
</dbReference>
<dbReference type="GO" id="GO:0008270">
    <property type="term" value="F:zinc ion binding"/>
    <property type="evidence" value="ECO:0007669"/>
    <property type="project" value="TreeGrafter"/>
</dbReference>
<feature type="region of interest" description="Disordered" evidence="8">
    <location>
        <begin position="1"/>
        <end position="20"/>
    </location>
</feature>
<evidence type="ECO:0000256" key="3">
    <source>
        <dbReference type="ARBA" id="ARBA00004630"/>
    </source>
</evidence>
<evidence type="ECO:0000256" key="8">
    <source>
        <dbReference type="SAM" id="MobiDB-lite"/>
    </source>
</evidence>
<comment type="subcellular location">
    <subcellularLocation>
        <location evidence="2">Endosome membrane</location>
        <topology evidence="2">Peripheral membrane protein</topology>
    </subcellularLocation>
    <subcellularLocation>
        <location evidence="1">Late endosome membrane</location>
    </subcellularLocation>
    <subcellularLocation>
        <location evidence="3">Lysosome membrane</location>
        <topology evidence="3">Peripheral membrane protein</topology>
        <orientation evidence="3">Cytoplasmic side</orientation>
    </subcellularLocation>
</comment>
<dbReference type="PANTHER" id="PTHR23292:SF44">
    <property type="entry name" value="LITAF DOMAIN-CONTAINING PROTEIN"/>
    <property type="match status" value="1"/>
</dbReference>
<dbReference type="PANTHER" id="PTHR23292">
    <property type="entry name" value="LIPOPOLYSACCHARIDE-INDUCED TUMOR NECROSIS FACTOR-ALPHA FACTOR"/>
    <property type="match status" value="1"/>
</dbReference>
<dbReference type="AlphaFoldDB" id="A0AA36C8L1"/>
<evidence type="ECO:0000313" key="11">
    <source>
        <dbReference type="EMBL" id="CAJ0563513.1"/>
    </source>
</evidence>
<evidence type="ECO:0000256" key="9">
    <source>
        <dbReference type="SAM" id="Phobius"/>
    </source>
</evidence>
<dbReference type="GO" id="GO:0031902">
    <property type="term" value="C:late endosome membrane"/>
    <property type="evidence" value="ECO:0007669"/>
    <property type="project" value="UniProtKB-SubCell"/>
</dbReference>
<feature type="non-terminal residue" evidence="11">
    <location>
        <position position="1"/>
    </location>
</feature>
<keyword evidence="9" id="KW-0812">Transmembrane</keyword>
<dbReference type="PROSITE" id="PS51837">
    <property type="entry name" value="LITAF"/>
    <property type="match status" value="1"/>
</dbReference>
<sequence length="143" mass="16311">MDTPDKQQEFNEPPPPYPGPGPAHVYPSVPAVNLMPVYKPQLQNMQQPIPTHVSIPVVTVGHIDYGPYERLINCPFCKEEIMTSVDYKLGRFALVVFCAILFLSLFMFFAVCFLWVPFCIKFFKDADHSCPKCKAHLGTYQRI</sequence>
<evidence type="ECO:0000256" key="1">
    <source>
        <dbReference type="ARBA" id="ARBA00004414"/>
    </source>
</evidence>
<feature type="domain" description="LITAF" evidence="10">
    <location>
        <begin position="54"/>
        <end position="142"/>
    </location>
</feature>
<accession>A0AA36C8L1</accession>
<evidence type="ECO:0000256" key="2">
    <source>
        <dbReference type="ARBA" id="ARBA00004481"/>
    </source>
</evidence>
<keyword evidence="7 9" id="KW-0472">Membrane</keyword>
<dbReference type="Proteomes" id="UP001177023">
    <property type="component" value="Unassembled WGS sequence"/>
</dbReference>
<evidence type="ECO:0000256" key="4">
    <source>
        <dbReference type="ARBA" id="ARBA00005975"/>
    </source>
</evidence>
<proteinExistence type="inferred from homology"/>
<keyword evidence="6" id="KW-0862">Zinc</keyword>